<dbReference type="GO" id="GO:0016853">
    <property type="term" value="F:isomerase activity"/>
    <property type="evidence" value="ECO:0007669"/>
    <property type="project" value="UniProtKB-KW"/>
</dbReference>
<dbReference type="EMBL" id="SMRT01000017">
    <property type="protein sequence ID" value="TDF93207.1"/>
    <property type="molecule type" value="Genomic_DNA"/>
</dbReference>
<keyword evidence="2" id="KW-0413">Isomerase</keyword>
<evidence type="ECO:0000313" key="2">
    <source>
        <dbReference type="EMBL" id="TDF93207.1"/>
    </source>
</evidence>
<name>A0A4R5KFX3_9BACL</name>
<evidence type="ECO:0000313" key="3">
    <source>
        <dbReference type="Proteomes" id="UP000295636"/>
    </source>
</evidence>
<dbReference type="InterPro" id="IPR013022">
    <property type="entry name" value="Xyl_isomerase-like_TIM-brl"/>
</dbReference>
<comment type="caution">
    <text evidence="2">The sequence shown here is derived from an EMBL/GenBank/DDBJ whole genome shotgun (WGS) entry which is preliminary data.</text>
</comment>
<dbReference type="SUPFAM" id="SSF51658">
    <property type="entry name" value="Xylose isomerase-like"/>
    <property type="match status" value="1"/>
</dbReference>
<dbReference type="InterPro" id="IPR050312">
    <property type="entry name" value="IolE/XylAMocC-like"/>
</dbReference>
<dbReference type="InterPro" id="IPR036237">
    <property type="entry name" value="Xyl_isomerase-like_sf"/>
</dbReference>
<dbReference type="PANTHER" id="PTHR12110">
    <property type="entry name" value="HYDROXYPYRUVATE ISOMERASE"/>
    <property type="match status" value="1"/>
</dbReference>
<dbReference type="Gene3D" id="3.20.20.150">
    <property type="entry name" value="Divalent-metal-dependent TIM barrel enzymes"/>
    <property type="match status" value="1"/>
</dbReference>
<proteinExistence type="predicted"/>
<dbReference type="AlphaFoldDB" id="A0A4R5KFX3"/>
<reference evidence="2 3" key="1">
    <citation type="submission" date="2019-03" db="EMBL/GenBank/DDBJ databases">
        <title>This is whole genome sequence of Paenibacillus sp MS74 strain.</title>
        <authorList>
            <person name="Trinh H.N."/>
        </authorList>
    </citation>
    <scope>NUCLEOTIDE SEQUENCE [LARGE SCALE GENOMIC DNA]</scope>
    <source>
        <strain evidence="2 3">MS74</strain>
    </source>
</reference>
<keyword evidence="3" id="KW-1185">Reference proteome</keyword>
<dbReference type="PANTHER" id="PTHR12110:SF21">
    <property type="entry name" value="XYLOSE ISOMERASE-LIKE TIM BARREL DOMAIN-CONTAINING PROTEIN"/>
    <property type="match status" value="1"/>
</dbReference>
<accession>A0A4R5KFX3</accession>
<dbReference type="RefSeq" id="WP_133234213.1">
    <property type="nucleotide sequence ID" value="NZ_SMRT01000017.1"/>
</dbReference>
<feature type="domain" description="Xylose isomerase-like TIM barrel" evidence="1">
    <location>
        <begin position="21"/>
        <end position="252"/>
    </location>
</feature>
<evidence type="ECO:0000259" key="1">
    <source>
        <dbReference type="Pfam" id="PF01261"/>
    </source>
</evidence>
<sequence>MAFGTLAHKAGKLPLRQLTQQLSELDIDFVQLAMSKAIGDIDTSLGRLSPGLANHIAEAFHQQGIRIGALGCYINPVHPDPVQRKAEIARFKEHLRFARDFGTTIVATETGDLTTYLPQDAERYEEIGWSIFRSTVEELAEEAEKWGVYVGLEPVCTHTLTSPQKMKRIMEEVPSGHIGVVLDPCNLFIRGNFERRDQVVDECFELFADRIVLAHLKDVTPSFRERDGRPQSAKPGTGVFDIAGFLRKLQVHKPFLDVSIEDTDAHEMNDVIHYLKNITAKQQ</sequence>
<dbReference type="Pfam" id="PF01261">
    <property type="entry name" value="AP_endonuc_2"/>
    <property type="match status" value="1"/>
</dbReference>
<dbReference type="Proteomes" id="UP000295636">
    <property type="component" value="Unassembled WGS sequence"/>
</dbReference>
<dbReference type="OrthoDB" id="2063291at2"/>
<protein>
    <submittedName>
        <fullName evidence="2">Sugar phosphate isomerase/epimerase</fullName>
    </submittedName>
</protein>
<gene>
    <name evidence="2" type="ORF">E1757_27350</name>
</gene>
<organism evidence="2 3">
    <name type="scientific">Paenibacillus piri</name>
    <dbReference type="NCBI Taxonomy" id="2547395"/>
    <lineage>
        <taxon>Bacteria</taxon>
        <taxon>Bacillati</taxon>
        <taxon>Bacillota</taxon>
        <taxon>Bacilli</taxon>
        <taxon>Bacillales</taxon>
        <taxon>Paenibacillaceae</taxon>
        <taxon>Paenibacillus</taxon>
    </lineage>
</organism>